<dbReference type="Pfam" id="PF00692">
    <property type="entry name" value="dUTPase"/>
    <property type="match status" value="1"/>
</dbReference>
<dbReference type="InterPro" id="IPR051592">
    <property type="entry name" value="HERV-K_Pro_peptidase_A2"/>
</dbReference>
<keyword evidence="2" id="KW-0064">Aspartyl protease</keyword>
<dbReference type="PANTHER" id="PTHR19422">
    <property type="entry name" value="GAG RETROVIRAL POLYPROTEIN"/>
    <property type="match status" value="1"/>
</dbReference>
<organism evidence="5 6">
    <name type="scientific">Aquila chrysaetos chrysaetos</name>
    <dbReference type="NCBI Taxonomy" id="223781"/>
    <lineage>
        <taxon>Eukaryota</taxon>
        <taxon>Metazoa</taxon>
        <taxon>Chordata</taxon>
        <taxon>Craniata</taxon>
        <taxon>Vertebrata</taxon>
        <taxon>Euteleostomi</taxon>
        <taxon>Archelosauria</taxon>
        <taxon>Archosauria</taxon>
        <taxon>Dinosauria</taxon>
        <taxon>Saurischia</taxon>
        <taxon>Theropoda</taxon>
        <taxon>Coelurosauria</taxon>
        <taxon>Aves</taxon>
        <taxon>Neognathae</taxon>
        <taxon>Neoaves</taxon>
        <taxon>Telluraves</taxon>
        <taxon>Accipitrimorphae</taxon>
        <taxon>Accipitriformes</taxon>
        <taxon>Accipitridae</taxon>
        <taxon>Accipitrinae</taxon>
        <taxon>Aquila</taxon>
    </lineage>
</organism>
<dbReference type="CDD" id="cd07557">
    <property type="entry name" value="trimeric_dUTPase"/>
    <property type="match status" value="1"/>
</dbReference>
<name>A0A663F403_AQUCH</name>
<dbReference type="InterPro" id="IPR036157">
    <property type="entry name" value="dUTPase-like_sf"/>
</dbReference>
<dbReference type="InterPro" id="IPR033704">
    <property type="entry name" value="dUTPase_trimeric"/>
</dbReference>
<evidence type="ECO:0000256" key="1">
    <source>
        <dbReference type="ARBA" id="ARBA00022670"/>
    </source>
</evidence>
<dbReference type="Gene3D" id="2.70.40.10">
    <property type="match status" value="1"/>
</dbReference>
<evidence type="ECO:0000313" key="5">
    <source>
        <dbReference type="Ensembl" id="ENSACCP00020018476.1"/>
    </source>
</evidence>
<sequence length="154" mass="16398">MPSFSERIPERRQEGCLAELPARTAGSAGVDVSTIETISLWNSQVHRVPVNAQGPLGNGLSALLLGRSSISLQGIFVLPGVIDADYTGRIYAMIWTPSPPVSIQEGSRIAQLVPFKSNVPCKVNKQRGNAGLGSTGLEFLSFQKNLGNGDCCMI</sequence>
<evidence type="ECO:0000259" key="4">
    <source>
        <dbReference type="Pfam" id="PF00692"/>
    </source>
</evidence>
<reference evidence="5" key="2">
    <citation type="submission" date="2025-09" db="UniProtKB">
        <authorList>
            <consortium name="Ensembl"/>
        </authorList>
    </citation>
    <scope>IDENTIFICATION</scope>
</reference>
<dbReference type="InParanoid" id="A0A663F403"/>
<dbReference type="GeneTree" id="ENSGT00530000064196"/>
<keyword evidence="6" id="KW-1185">Reference proteome</keyword>
<proteinExistence type="predicted"/>
<dbReference type="SUPFAM" id="SSF51283">
    <property type="entry name" value="dUTPase-like"/>
    <property type="match status" value="1"/>
</dbReference>
<dbReference type="GO" id="GO:0006508">
    <property type="term" value="P:proteolysis"/>
    <property type="evidence" value="ECO:0007669"/>
    <property type="project" value="UniProtKB-KW"/>
</dbReference>
<evidence type="ECO:0000256" key="3">
    <source>
        <dbReference type="ARBA" id="ARBA00022801"/>
    </source>
</evidence>
<feature type="domain" description="dUTPase-like" evidence="4">
    <location>
        <begin position="22"/>
        <end position="136"/>
    </location>
</feature>
<keyword evidence="1" id="KW-0645">Protease</keyword>
<dbReference type="InterPro" id="IPR029054">
    <property type="entry name" value="dUTPase-like"/>
</dbReference>
<evidence type="ECO:0000256" key="2">
    <source>
        <dbReference type="ARBA" id="ARBA00022750"/>
    </source>
</evidence>
<evidence type="ECO:0000313" key="6">
    <source>
        <dbReference type="Proteomes" id="UP000472275"/>
    </source>
</evidence>
<dbReference type="Ensembl" id="ENSACCT00020019293.1">
    <property type="protein sequence ID" value="ENSACCP00020018476.1"/>
    <property type="gene ID" value="ENSACCG00020012718.1"/>
</dbReference>
<dbReference type="PANTHER" id="PTHR19422:SF123">
    <property type="entry name" value="RT1 CLASS I, LOCUS CE15"/>
    <property type="match status" value="1"/>
</dbReference>
<protein>
    <recommendedName>
        <fullName evidence="4">dUTPase-like domain-containing protein</fullName>
    </recommendedName>
</protein>
<dbReference type="AlphaFoldDB" id="A0A663F403"/>
<reference evidence="5" key="1">
    <citation type="submission" date="2025-08" db="UniProtKB">
        <authorList>
            <consortium name="Ensembl"/>
        </authorList>
    </citation>
    <scope>IDENTIFICATION</scope>
</reference>
<dbReference type="Proteomes" id="UP000472275">
    <property type="component" value="Unassembled WGS sequence"/>
</dbReference>
<keyword evidence="3" id="KW-0378">Hydrolase</keyword>
<dbReference type="GO" id="GO:0004190">
    <property type="term" value="F:aspartic-type endopeptidase activity"/>
    <property type="evidence" value="ECO:0007669"/>
    <property type="project" value="UniProtKB-KW"/>
</dbReference>
<accession>A0A663F403</accession>